<reference evidence="2 3" key="1">
    <citation type="journal article" date="2018" name="MBio">
        <title>Comparative Genomics Reveals the Core Gene Toolbox for the Fungus-Insect Symbiosis.</title>
        <authorList>
            <person name="Wang Y."/>
            <person name="Stata M."/>
            <person name="Wang W."/>
            <person name="Stajich J.E."/>
            <person name="White M.M."/>
            <person name="Moncalvo J.M."/>
        </authorList>
    </citation>
    <scope>NUCLEOTIDE SEQUENCE [LARGE SCALE GENOMIC DNA]</scope>
    <source>
        <strain evidence="2 3">SC-DP-2</strain>
    </source>
</reference>
<feature type="compositionally biased region" description="Basic and acidic residues" evidence="1">
    <location>
        <begin position="190"/>
        <end position="202"/>
    </location>
</feature>
<feature type="non-terminal residue" evidence="2">
    <location>
        <position position="1"/>
    </location>
</feature>
<keyword evidence="3" id="KW-1185">Reference proteome</keyword>
<evidence type="ECO:0000256" key="1">
    <source>
        <dbReference type="SAM" id="MobiDB-lite"/>
    </source>
</evidence>
<feature type="region of interest" description="Disordered" evidence="1">
    <location>
        <begin position="1"/>
        <end position="202"/>
    </location>
</feature>
<evidence type="ECO:0000313" key="2">
    <source>
        <dbReference type="EMBL" id="PVV00459.1"/>
    </source>
</evidence>
<feature type="compositionally biased region" description="Low complexity" evidence="1">
    <location>
        <begin position="163"/>
        <end position="180"/>
    </location>
</feature>
<feature type="compositionally biased region" description="Basic and acidic residues" evidence="1">
    <location>
        <begin position="23"/>
        <end position="33"/>
    </location>
</feature>
<proteinExistence type="predicted"/>
<comment type="caution">
    <text evidence="2">The sequence shown here is derived from an EMBL/GenBank/DDBJ whole genome shotgun (WGS) entry which is preliminary data.</text>
</comment>
<accession>A0A2T9Z786</accession>
<sequence>SGASADTNGAGKPQVHGAVPNSTREEGGLKDSKPPQQGNVNKQKRRLKPNAAPVPEGYKNFVTSRHDMGGHWNDPPKMVLNSAIEKRHNSVSRRSYLGQNGGTPGSVGSSSGGSVSRRHVYREYADMQTTRAKERGKVDNMDSGSGETNTQTGTFPPPPSMPPSGLSGLSLSTSTSTSGLNSIRGEVSSIEDKSPRLEKKDVSGLDGEYAILVKQEYPMGAKWLVGIKRLLTARK</sequence>
<dbReference type="AlphaFoldDB" id="A0A2T9Z786"/>
<dbReference type="EMBL" id="MBFS01001971">
    <property type="protein sequence ID" value="PVV00459.1"/>
    <property type="molecule type" value="Genomic_DNA"/>
</dbReference>
<organism evidence="2 3">
    <name type="scientific">Smittium megazygosporum</name>
    <dbReference type="NCBI Taxonomy" id="133381"/>
    <lineage>
        <taxon>Eukaryota</taxon>
        <taxon>Fungi</taxon>
        <taxon>Fungi incertae sedis</taxon>
        <taxon>Zoopagomycota</taxon>
        <taxon>Kickxellomycotina</taxon>
        <taxon>Harpellomycetes</taxon>
        <taxon>Harpellales</taxon>
        <taxon>Legeriomycetaceae</taxon>
        <taxon>Smittium</taxon>
    </lineage>
</organism>
<gene>
    <name evidence="2" type="ORF">BB560_005157</name>
</gene>
<protein>
    <submittedName>
        <fullName evidence="2">Uncharacterized protein</fullName>
    </submittedName>
</protein>
<evidence type="ECO:0000313" key="3">
    <source>
        <dbReference type="Proteomes" id="UP000245609"/>
    </source>
</evidence>
<feature type="compositionally biased region" description="Low complexity" evidence="1">
    <location>
        <begin position="106"/>
        <end position="115"/>
    </location>
</feature>
<dbReference type="Proteomes" id="UP000245609">
    <property type="component" value="Unassembled WGS sequence"/>
</dbReference>
<feature type="compositionally biased region" description="Polar residues" evidence="1">
    <location>
        <begin position="142"/>
        <end position="151"/>
    </location>
</feature>
<feature type="compositionally biased region" description="Basic and acidic residues" evidence="1">
    <location>
        <begin position="121"/>
        <end position="140"/>
    </location>
</feature>
<name>A0A2T9Z786_9FUNG</name>